<dbReference type="SUPFAM" id="SSF53218">
    <property type="entry name" value="Molybdenum cofactor biosynthesis proteins"/>
    <property type="match status" value="1"/>
</dbReference>
<dbReference type="PANTHER" id="PTHR10192">
    <property type="entry name" value="MOLYBDOPTERIN BIOSYNTHESIS PROTEIN"/>
    <property type="match status" value="1"/>
</dbReference>
<feature type="domain" description="MoaB/Mog" evidence="12">
    <location>
        <begin position="174"/>
        <end position="311"/>
    </location>
</feature>
<evidence type="ECO:0000259" key="12">
    <source>
        <dbReference type="SMART" id="SM00852"/>
    </source>
</evidence>
<evidence type="ECO:0000256" key="2">
    <source>
        <dbReference type="ARBA" id="ARBA00002901"/>
    </source>
</evidence>
<evidence type="ECO:0000256" key="10">
    <source>
        <dbReference type="ARBA" id="ARBA00047317"/>
    </source>
</evidence>
<dbReference type="Pfam" id="PF03454">
    <property type="entry name" value="MoeA_C"/>
    <property type="match status" value="1"/>
</dbReference>
<dbReference type="InterPro" id="IPR005111">
    <property type="entry name" value="MoeA_C_domain_IV"/>
</dbReference>
<gene>
    <name evidence="13" type="primary">moeA</name>
    <name evidence="13" type="ORF">APE01nite_02810</name>
</gene>
<evidence type="ECO:0000256" key="4">
    <source>
        <dbReference type="ARBA" id="ARBA00010763"/>
    </source>
</evidence>
<evidence type="ECO:0000256" key="7">
    <source>
        <dbReference type="ARBA" id="ARBA00022723"/>
    </source>
</evidence>
<keyword evidence="14" id="KW-1185">Reference proteome</keyword>
<dbReference type="GO" id="GO:0061599">
    <property type="term" value="F:molybdopterin molybdotransferase activity"/>
    <property type="evidence" value="ECO:0007669"/>
    <property type="project" value="UniProtKB-UniRule"/>
</dbReference>
<sequence>MLDVATARARILSGIVACGQETVPLGSALGRVLGQDLLARRANPPVSVSAMDGYAARAQDATQGAVLHVVAEAPAGHPTAHVIQSGQCVRLFTGSQIPAGADTLIIQENALREGERITLTQPNPPGRYIRAKGQDFAQGARLLQAGTRLGPKEIGLAAAGGHAWLTVARRPRVSVLSTGDEIALPGDPVSEDGIFNSALFMVSACLQQAGAEVIMLPSACDTTESLTAAFAQASQTDMLVTIGGASVGAYDLVRQSLSGIGLSLDFWKVAMRPGKPLLSGRIGSTPIIGLPGNPVAALVCSTVFVAPALQRMMGMAVADTLPTEPAILGDALGPNDQRQDFLRATLTRDTTDHATADALPIATPFASQDSAQLHILAQSQALIIRAPHAPAAAAGSACQILRLS</sequence>
<evidence type="ECO:0000256" key="3">
    <source>
        <dbReference type="ARBA" id="ARBA00005046"/>
    </source>
</evidence>
<keyword evidence="6 11" id="KW-0808">Transferase</keyword>
<dbReference type="InterPro" id="IPR036688">
    <property type="entry name" value="MoeA_C_domain_IV_sf"/>
</dbReference>
<dbReference type="InterPro" id="IPR036135">
    <property type="entry name" value="MoeA_linker/N_sf"/>
</dbReference>
<evidence type="ECO:0000256" key="9">
    <source>
        <dbReference type="ARBA" id="ARBA00023150"/>
    </source>
</evidence>
<dbReference type="UniPathway" id="UPA00344"/>
<dbReference type="EMBL" id="BJMV01000001">
    <property type="protein sequence ID" value="GEB84484.1"/>
    <property type="molecule type" value="Genomic_DNA"/>
</dbReference>
<dbReference type="Pfam" id="PF00994">
    <property type="entry name" value="MoCF_biosynth"/>
    <property type="match status" value="1"/>
</dbReference>
<reference evidence="13 14" key="1">
    <citation type="submission" date="2019-06" db="EMBL/GenBank/DDBJ databases">
        <title>Whole genome shotgun sequence of Acetobacter peroxydans NBRC 13755.</title>
        <authorList>
            <person name="Hosoyama A."/>
            <person name="Uohara A."/>
            <person name="Ohji S."/>
            <person name="Ichikawa N."/>
        </authorList>
    </citation>
    <scope>NUCLEOTIDE SEQUENCE [LARGE SCALE GENOMIC DNA]</scope>
    <source>
        <strain evidence="13 14">NBRC 13755</strain>
    </source>
</reference>
<keyword evidence="5 11" id="KW-0500">Molybdenum</keyword>
<comment type="similarity">
    <text evidence="4 11">Belongs to the MoeA family.</text>
</comment>
<dbReference type="OrthoDB" id="9804758at2"/>
<dbReference type="PANTHER" id="PTHR10192:SF5">
    <property type="entry name" value="GEPHYRIN"/>
    <property type="match status" value="1"/>
</dbReference>
<evidence type="ECO:0000256" key="5">
    <source>
        <dbReference type="ARBA" id="ARBA00022505"/>
    </source>
</evidence>
<evidence type="ECO:0000313" key="14">
    <source>
        <dbReference type="Proteomes" id="UP000317730"/>
    </source>
</evidence>
<comment type="cofactor">
    <cofactor evidence="1 11">
        <name>Mg(2+)</name>
        <dbReference type="ChEBI" id="CHEBI:18420"/>
    </cofactor>
</comment>
<dbReference type="SMART" id="SM00852">
    <property type="entry name" value="MoCF_biosynth"/>
    <property type="match status" value="1"/>
</dbReference>
<dbReference type="Gene3D" id="3.90.105.10">
    <property type="entry name" value="Molybdopterin biosynthesis moea protein, domain 2"/>
    <property type="match status" value="1"/>
</dbReference>
<organism evidence="13 14">
    <name type="scientific">Acetobacter peroxydans</name>
    <dbReference type="NCBI Taxonomy" id="104098"/>
    <lineage>
        <taxon>Bacteria</taxon>
        <taxon>Pseudomonadati</taxon>
        <taxon>Pseudomonadota</taxon>
        <taxon>Alphaproteobacteria</taxon>
        <taxon>Acetobacterales</taxon>
        <taxon>Acetobacteraceae</taxon>
        <taxon>Acetobacter</taxon>
    </lineage>
</organism>
<dbReference type="Gene3D" id="2.170.190.11">
    <property type="entry name" value="Molybdopterin biosynthesis moea protein, domain 3"/>
    <property type="match status" value="1"/>
</dbReference>
<evidence type="ECO:0000256" key="6">
    <source>
        <dbReference type="ARBA" id="ARBA00022679"/>
    </source>
</evidence>
<keyword evidence="9 11" id="KW-0501">Molybdenum cofactor biosynthesis</keyword>
<comment type="function">
    <text evidence="2 11">Catalyzes the insertion of molybdate into adenylated molybdopterin with the concomitant release of AMP.</text>
</comment>
<proteinExistence type="inferred from homology"/>
<dbReference type="InterPro" id="IPR038987">
    <property type="entry name" value="MoeA-like"/>
</dbReference>
<dbReference type="NCBIfam" id="NF045515">
    <property type="entry name" value="Glp_gephyrin"/>
    <property type="match status" value="1"/>
</dbReference>
<dbReference type="InterPro" id="IPR036425">
    <property type="entry name" value="MoaB/Mog-like_dom_sf"/>
</dbReference>
<dbReference type="GO" id="GO:0046872">
    <property type="term" value="F:metal ion binding"/>
    <property type="evidence" value="ECO:0007669"/>
    <property type="project" value="UniProtKB-UniRule"/>
</dbReference>
<dbReference type="Proteomes" id="UP000317730">
    <property type="component" value="Unassembled WGS sequence"/>
</dbReference>
<dbReference type="EC" id="2.10.1.1" evidence="11"/>
<dbReference type="InterPro" id="IPR001453">
    <property type="entry name" value="MoaB/Mog_dom"/>
</dbReference>
<evidence type="ECO:0000256" key="8">
    <source>
        <dbReference type="ARBA" id="ARBA00022842"/>
    </source>
</evidence>
<dbReference type="SUPFAM" id="SSF63882">
    <property type="entry name" value="MoeA N-terminal region -like"/>
    <property type="match status" value="1"/>
</dbReference>
<comment type="pathway">
    <text evidence="3 11">Cofactor biosynthesis; molybdopterin biosynthesis.</text>
</comment>
<dbReference type="GO" id="GO:0006777">
    <property type="term" value="P:Mo-molybdopterin cofactor biosynthetic process"/>
    <property type="evidence" value="ECO:0007669"/>
    <property type="project" value="UniProtKB-UniRule"/>
</dbReference>
<comment type="catalytic activity">
    <reaction evidence="10">
        <text>adenylyl-molybdopterin + molybdate = Mo-molybdopterin + AMP + H(+)</text>
        <dbReference type="Rhea" id="RHEA:35047"/>
        <dbReference type="ChEBI" id="CHEBI:15378"/>
        <dbReference type="ChEBI" id="CHEBI:36264"/>
        <dbReference type="ChEBI" id="CHEBI:62727"/>
        <dbReference type="ChEBI" id="CHEBI:71302"/>
        <dbReference type="ChEBI" id="CHEBI:456215"/>
        <dbReference type="EC" id="2.10.1.1"/>
    </reaction>
</comment>
<keyword evidence="8 11" id="KW-0460">Magnesium</keyword>
<name>A0A4Y3TRV9_9PROT</name>
<keyword evidence="7 11" id="KW-0479">Metal-binding</keyword>
<evidence type="ECO:0000256" key="1">
    <source>
        <dbReference type="ARBA" id="ARBA00001946"/>
    </source>
</evidence>
<dbReference type="GO" id="GO:0005829">
    <property type="term" value="C:cytosol"/>
    <property type="evidence" value="ECO:0007669"/>
    <property type="project" value="TreeGrafter"/>
</dbReference>
<evidence type="ECO:0000313" key="13">
    <source>
        <dbReference type="EMBL" id="GEB84484.1"/>
    </source>
</evidence>
<dbReference type="AlphaFoldDB" id="A0A4Y3TRV9"/>
<comment type="caution">
    <text evidence="13">The sequence shown here is derived from an EMBL/GenBank/DDBJ whole genome shotgun (WGS) entry which is preliminary data.</text>
</comment>
<dbReference type="RefSeq" id="WP_141374421.1">
    <property type="nucleotide sequence ID" value="NZ_BAPL01000017.1"/>
</dbReference>
<dbReference type="SUPFAM" id="SSF63867">
    <property type="entry name" value="MoeA C-terminal domain-like"/>
    <property type="match status" value="1"/>
</dbReference>
<dbReference type="FunFam" id="3.40.980.10:FF:000004">
    <property type="entry name" value="Molybdopterin molybdenumtransferase"/>
    <property type="match status" value="1"/>
</dbReference>
<evidence type="ECO:0000256" key="11">
    <source>
        <dbReference type="RuleBase" id="RU365090"/>
    </source>
</evidence>
<dbReference type="Gene3D" id="3.40.980.10">
    <property type="entry name" value="MoaB/Mog-like domain"/>
    <property type="match status" value="1"/>
</dbReference>
<accession>A0A4Y3TRV9</accession>
<dbReference type="Gene3D" id="2.40.340.10">
    <property type="entry name" value="MoeA, C-terminal, domain IV"/>
    <property type="match status" value="1"/>
</dbReference>
<protein>
    <recommendedName>
        <fullName evidence="11">Molybdopterin molybdenumtransferase</fullName>
        <ecNumber evidence="11">2.10.1.1</ecNumber>
    </recommendedName>
</protein>
<dbReference type="Pfam" id="PF03453">
    <property type="entry name" value="MoeA_N"/>
    <property type="match status" value="1"/>
</dbReference>
<dbReference type="InterPro" id="IPR005110">
    <property type="entry name" value="MoeA_linker/N"/>
</dbReference>
<dbReference type="CDD" id="cd00887">
    <property type="entry name" value="MoeA"/>
    <property type="match status" value="1"/>
</dbReference>